<dbReference type="InterPro" id="IPR056681">
    <property type="entry name" value="DUF7779"/>
</dbReference>
<dbReference type="NCBIfam" id="NF040586">
    <property type="entry name" value="FxSxx_TPR"/>
    <property type="match status" value="1"/>
</dbReference>
<gene>
    <name evidence="3" type="ORF">GCM10010191_00340</name>
</gene>
<comment type="caution">
    <text evidence="3">The sequence shown here is derived from an EMBL/GenBank/DDBJ whole genome shotgun (WGS) entry which is preliminary data.</text>
</comment>
<reference evidence="3 4" key="1">
    <citation type="journal article" date="2019" name="Int. J. Syst. Evol. Microbiol.">
        <title>The Global Catalogue of Microorganisms (GCM) 10K type strain sequencing project: providing services to taxonomists for standard genome sequencing and annotation.</title>
        <authorList>
            <consortium name="The Broad Institute Genomics Platform"/>
            <consortium name="The Broad Institute Genome Sequencing Center for Infectious Disease"/>
            <person name="Wu L."/>
            <person name="Ma J."/>
        </authorList>
    </citation>
    <scope>NUCLEOTIDE SEQUENCE [LARGE SCALE GENOMIC DNA]</scope>
    <source>
        <strain evidence="3 4">JCM 3325</strain>
    </source>
</reference>
<dbReference type="SUPFAM" id="SSF48452">
    <property type="entry name" value="TPR-like"/>
    <property type="match status" value="3"/>
</dbReference>
<evidence type="ECO:0008006" key="5">
    <source>
        <dbReference type="Google" id="ProtNLM"/>
    </source>
</evidence>
<dbReference type="Gene3D" id="3.40.50.300">
    <property type="entry name" value="P-loop containing nucleotide triphosphate hydrolases"/>
    <property type="match status" value="1"/>
</dbReference>
<dbReference type="Pfam" id="PF25000">
    <property type="entry name" value="DUF7779"/>
    <property type="match status" value="1"/>
</dbReference>
<name>A0ABN3I8H8_9ACTN</name>
<keyword evidence="4" id="KW-1185">Reference proteome</keyword>
<dbReference type="InterPro" id="IPR053137">
    <property type="entry name" value="NLR-like"/>
</dbReference>
<evidence type="ECO:0000259" key="2">
    <source>
        <dbReference type="Pfam" id="PF25000"/>
    </source>
</evidence>
<protein>
    <recommendedName>
        <fullName evidence="5">Tetratricopeptide repeat protein</fullName>
    </recommendedName>
</protein>
<dbReference type="Pfam" id="PF13424">
    <property type="entry name" value="TPR_12"/>
    <property type="match status" value="3"/>
</dbReference>
<evidence type="ECO:0000313" key="3">
    <source>
        <dbReference type="EMBL" id="GAA2397612.1"/>
    </source>
</evidence>
<dbReference type="Pfam" id="PF00931">
    <property type="entry name" value="NB-ARC"/>
    <property type="match status" value="1"/>
</dbReference>
<sequence>MTNPRPEATRPAGRVPEVWGRIPPRNKNFTGREELLGQLRDGIAGQVTAVVPHALHGLGGVGKTQMAVEYAYRFRSEYDVVWWIPADQPVLVRSSLASLAPFLGLPPATASGIEDAAKAVLEALRRGEPYESWLLIFDNADQPEDLNEIIPHGRGHVLITSRNHRWEGVVDTVAVDVFRREESLEFLQKRVPRAITAEDADRLAHELGDLPLALEQAGALQAETGMSVAEYLRLLAEHTSRLLAEGKPTEYPVSMTAAWGLSVASLNDKLPEAIALLRCCALFGPEPIPRDAFSQPRLRLSEPLAGLVRDPILLSRVIGELGRYALARLDIPNRTIQVHRLIQALVREELPPDEQRRLRDEVHLLLSGYAPSDPNQPDSWKRYSELLGHIVPAEVGRSAAAEARRLAVDIVRYLYASGDFQSARDHAESFLPRWIADSGEEHPDVLELRMEQANILRELGDYEGSSNLNLSTLEVAEKILGADDELTLRFLRGEGADLRARGDFQRALERDEQLLRRYEAKFGELDLRTVRTANNVALDYGLSSSYTRSKEVLEGAYQTCLALEANNDDKLTHLTIWSGLARSVRLCGDYSEACDLGEDAYAYSVEQFGVEHSWSLRTGRDLSIAWRRMGELDRARELAEDVHARCVRQFGLNHPDTLAAAMCLANLLRTRGDTSEAMDLAADTVRRYPRVYGPTHPYNYGCMGNLAIMHRVMDDPQSARELNEQALAGLESKLGRDHHYALTVATNLASDLAALGDYDNAGRLGRGTLRRLRAVLGDNHPMSLSCAANLSADLKALDEKEEAAALFETTKAAYTRTLGLEHPDTKVFLEGRHLDADFDPPPI</sequence>
<evidence type="ECO:0000259" key="1">
    <source>
        <dbReference type="Pfam" id="PF00931"/>
    </source>
</evidence>
<dbReference type="PANTHER" id="PTHR46082:SF6">
    <property type="entry name" value="AAA+ ATPASE DOMAIN-CONTAINING PROTEIN-RELATED"/>
    <property type="match status" value="1"/>
</dbReference>
<dbReference type="Pfam" id="PF13374">
    <property type="entry name" value="TPR_10"/>
    <property type="match status" value="1"/>
</dbReference>
<dbReference type="InterPro" id="IPR002182">
    <property type="entry name" value="NB-ARC"/>
</dbReference>
<feature type="domain" description="NB-ARC" evidence="1">
    <location>
        <begin position="54"/>
        <end position="192"/>
    </location>
</feature>
<dbReference type="RefSeq" id="WP_344586161.1">
    <property type="nucleotide sequence ID" value="NZ_BAAARW010000001.1"/>
</dbReference>
<dbReference type="SUPFAM" id="SSF52540">
    <property type="entry name" value="P-loop containing nucleoside triphosphate hydrolases"/>
    <property type="match status" value="1"/>
</dbReference>
<dbReference type="EMBL" id="BAAARW010000001">
    <property type="protein sequence ID" value="GAA2397612.1"/>
    <property type="molecule type" value="Genomic_DNA"/>
</dbReference>
<evidence type="ECO:0000313" key="4">
    <source>
        <dbReference type="Proteomes" id="UP001501231"/>
    </source>
</evidence>
<organism evidence="3 4">
    <name type="scientific">Actinomadura vinacea</name>
    <dbReference type="NCBI Taxonomy" id="115336"/>
    <lineage>
        <taxon>Bacteria</taxon>
        <taxon>Bacillati</taxon>
        <taxon>Actinomycetota</taxon>
        <taxon>Actinomycetes</taxon>
        <taxon>Streptosporangiales</taxon>
        <taxon>Thermomonosporaceae</taxon>
        <taxon>Actinomadura</taxon>
    </lineage>
</organism>
<dbReference type="InterPro" id="IPR027417">
    <property type="entry name" value="P-loop_NTPase"/>
</dbReference>
<proteinExistence type="predicted"/>
<dbReference type="Gene3D" id="1.25.40.10">
    <property type="entry name" value="Tetratricopeptide repeat domain"/>
    <property type="match status" value="3"/>
</dbReference>
<dbReference type="Proteomes" id="UP001501231">
    <property type="component" value="Unassembled WGS sequence"/>
</dbReference>
<dbReference type="PANTHER" id="PTHR46082">
    <property type="entry name" value="ATP/GTP-BINDING PROTEIN-RELATED"/>
    <property type="match status" value="1"/>
</dbReference>
<accession>A0ABN3I8H8</accession>
<dbReference type="InterPro" id="IPR011990">
    <property type="entry name" value="TPR-like_helical_dom_sf"/>
</dbReference>
<feature type="domain" description="DUF7779" evidence="2">
    <location>
        <begin position="270"/>
        <end position="354"/>
    </location>
</feature>